<organism evidence="3 4">
    <name type="scientific">Victivallis lenta</name>
    <dbReference type="NCBI Taxonomy" id="2606640"/>
    <lineage>
        <taxon>Bacteria</taxon>
        <taxon>Pseudomonadati</taxon>
        <taxon>Lentisphaerota</taxon>
        <taxon>Lentisphaeria</taxon>
        <taxon>Victivallales</taxon>
        <taxon>Victivallaceae</taxon>
        <taxon>Victivallis</taxon>
    </lineage>
</organism>
<dbReference type="SUPFAM" id="SSF51182">
    <property type="entry name" value="RmlC-like cupins"/>
    <property type="match status" value="1"/>
</dbReference>
<accession>A0A844FXJ6</accession>
<dbReference type="GO" id="GO:0005829">
    <property type="term" value="C:cytosol"/>
    <property type="evidence" value="ECO:0007669"/>
    <property type="project" value="TreeGrafter"/>
</dbReference>
<dbReference type="Gene3D" id="1.10.260.40">
    <property type="entry name" value="lambda repressor-like DNA-binding domains"/>
    <property type="match status" value="1"/>
</dbReference>
<dbReference type="RefSeq" id="WP_106054902.1">
    <property type="nucleotide sequence ID" value="NZ_DBFCGB010000114.1"/>
</dbReference>
<proteinExistence type="predicted"/>
<dbReference type="CDD" id="cd00093">
    <property type="entry name" value="HTH_XRE"/>
    <property type="match status" value="1"/>
</dbReference>
<evidence type="ECO:0000259" key="2">
    <source>
        <dbReference type="PROSITE" id="PS50943"/>
    </source>
</evidence>
<dbReference type="SMART" id="SM00530">
    <property type="entry name" value="HTH_XRE"/>
    <property type="match status" value="1"/>
</dbReference>
<keyword evidence="1" id="KW-0238">DNA-binding</keyword>
<dbReference type="AlphaFoldDB" id="A0A844FXJ6"/>
<comment type="caution">
    <text evidence="3">The sequence shown here is derived from an EMBL/GenBank/DDBJ whole genome shotgun (WGS) entry which is preliminary data.</text>
</comment>
<gene>
    <name evidence="3" type="ORF">FYJ85_02840</name>
</gene>
<dbReference type="InterPro" id="IPR050807">
    <property type="entry name" value="TransReg_Diox_bact_type"/>
</dbReference>
<feature type="domain" description="HTH cro/C1-type" evidence="2">
    <location>
        <begin position="9"/>
        <end position="63"/>
    </location>
</feature>
<dbReference type="Gene3D" id="2.60.120.10">
    <property type="entry name" value="Jelly Rolls"/>
    <property type="match status" value="1"/>
</dbReference>
<dbReference type="InterPro" id="IPR014710">
    <property type="entry name" value="RmlC-like_jellyroll"/>
</dbReference>
<dbReference type="InterPro" id="IPR011051">
    <property type="entry name" value="RmlC_Cupin_sf"/>
</dbReference>
<dbReference type="InterPro" id="IPR013096">
    <property type="entry name" value="Cupin_2"/>
</dbReference>
<dbReference type="Proteomes" id="UP000435649">
    <property type="component" value="Unassembled WGS sequence"/>
</dbReference>
<dbReference type="Pfam" id="PF01381">
    <property type="entry name" value="HTH_3"/>
    <property type="match status" value="1"/>
</dbReference>
<dbReference type="CDD" id="cd02209">
    <property type="entry name" value="cupin_XRE_C"/>
    <property type="match status" value="1"/>
</dbReference>
<evidence type="ECO:0000313" key="3">
    <source>
        <dbReference type="EMBL" id="MST95980.1"/>
    </source>
</evidence>
<name>A0A844FXJ6_9BACT</name>
<dbReference type="InterPro" id="IPR001387">
    <property type="entry name" value="Cro/C1-type_HTH"/>
</dbReference>
<dbReference type="SUPFAM" id="SSF47413">
    <property type="entry name" value="lambda repressor-like DNA-binding domains"/>
    <property type="match status" value="1"/>
</dbReference>
<dbReference type="GO" id="GO:0003700">
    <property type="term" value="F:DNA-binding transcription factor activity"/>
    <property type="evidence" value="ECO:0007669"/>
    <property type="project" value="TreeGrafter"/>
</dbReference>
<protein>
    <submittedName>
        <fullName evidence="3">Helix-turn-helix transcriptional regulator</fullName>
    </submittedName>
</protein>
<dbReference type="PROSITE" id="PS50943">
    <property type="entry name" value="HTH_CROC1"/>
    <property type="match status" value="1"/>
</dbReference>
<dbReference type="EMBL" id="VUNS01000002">
    <property type="protein sequence ID" value="MST95980.1"/>
    <property type="molecule type" value="Genomic_DNA"/>
</dbReference>
<sequence length="174" mass="19896">MEQFDFTILRELRKRAGLSIGEVSAESGVSAAVISKLERNRTRAELDTLYRLARVFGITAAELLNLAEARLSHPLKATAHRNEDFLFREINYKNIRCLHGRAGKGSRVSHPNVHRDDYELCWILDGTLRLTLPSESYELSAGQSLQFDALLEHTYEALTDCELLILHIRKENRF</sequence>
<evidence type="ECO:0000256" key="1">
    <source>
        <dbReference type="ARBA" id="ARBA00023125"/>
    </source>
</evidence>
<dbReference type="GO" id="GO:0003677">
    <property type="term" value="F:DNA binding"/>
    <property type="evidence" value="ECO:0007669"/>
    <property type="project" value="UniProtKB-KW"/>
</dbReference>
<dbReference type="InterPro" id="IPR010982">
    <property type="entry name" value="Lambda_DNA-bd_dom_sf"/>
</dbReference>
<dbReference type="Pfam" id="PF07883">
    <property type="entry name" value="Cupin_2"/>
    <property type="match status" value="1"/>
</dbReference>
<dbReference type="PANTHER" id="PTHR46797">
    <property type="entry name" value="HTH-TYPE TRANSCRIPTIONAL REGULATOR"/>
    <property type="match status" value="1"/>
</dbReference>
<dbReference type="PANTHER" id="PTHR46797:SF1">
    <property type="entry name" value="METHYLPHOSPHONATE SYNTHASE"/>
    <property type="match status" value="1"/>
</dbReference>
<evidence type="ECO:0000313" key="4">
    <source>
        <dbReference type="Proteomes" id="UP000435649"/>
    </source>
</evidence>
<keyword evidence="4" id="KW-1185">Reference proteome</keyword>
<reference evidence="3 4" key="1">
    <citation type="submission" date="2019-08" db="EMBL/GenBank/DDBJ databases">
        <title>In-depth cultivation of the pig gut microbiome towards novel bacterial diversity and tailored functional studies.</title>
        <authorList>
            <person name="Wylensek D."/>
            <person name="Hitch T.C.A."/>
            <person name="Clavel T."/>
        </authorList>
    </citation>
    <scope>NUCLEOTIDE SEQUENCE [LARGE SCALE GENOMIC DNA]</scope>
    <source>
        <strain evidence="3 4">BBE-744-WT-12</strain>
    </source>
</reference>